<dbReference type="InterPro" id="IPR012094">
    <property type="entry name" value="tRNA_Ile_lys_synt"/>
</dbReference>
<dbReference type="Proteomes" id="UP000618591">
    <property type="component" value="Unassembled WGS sequence"/>
</dbReference>
<dbReference type="InterPro" id="IPR011063">
    <property type="entry name" value="TilS/TtcA_N"/>
</dbReference>
<feature type="domain" description="tRNA(Ile)-lysidine/2-thiocytidine synthase N-terminal" evidence="7">
    <location>
        <begin position="30"/>
        <end position="220"/>
    </location>
</feature>
<proteinExistence type="inferred from homology"/>
<dbReference type="RefSeq" id="WP_188448090.1">
    <property type="nucleotide sequence ID" value="NZ_BMDW01000016.1"/>
</dbReference>
<sequence length="350" mass="38001">MNALDRATVERFRGDFARALGRSVSPGERVALAVSGGPDSMAMLALAYAAFPGQVVAATVDHRLRAASADEAAMVAGWCEAAAIPHAILPVEDEIGTSAVQARARERRYPLLLRWAVDSGAKNLATAHHADDQAETFLMRAARGSGVAGLAGIRALQTREVSKPVGDSGMVFDVSTVALVRPLLHWRVAELRALAVALALPFVDDPSNADDHYDRTRFRALLQATRWLDPSQLAKSAAYAAEADATLREIENWLWRTRKIVPVGVEDPDFQSWLDIADLPRELKRRMCRSAIESVRAVNAIARPAFDDSTNIEPLLDALEAGKSATQAGILVSVKGNVWRFVEEPPRRSV</sequence>
<dbReference type="InterPro" id="IPR012795">
    <property type="entry name" value="tRNA_Ile_lys_synt_N"/>
</dbReference>
<dbReference type="SUPFAM" id="SSF52402">
    <property type="entry name" value="Adenine nucleotide alpha hydrolases-like"/>
    <property type="match status" value="1"/>
</dbReference>
<evidence type="ECO:0000256" key="3">
    <source>
        <dbReference type="ARBA" id="ARBA00022741"/>
    </source>
</evidence>
<evidence type="ECO:0000256" key="5">
    <source>
        <dbReference type="ARBA" id="ARBA00048539"/>
    </source>
</evidence>
<reference evidence="9" key="1">
    <citation type="journal article" date="2019" name="Int. J. Syst. Evol. Microbiol.">
        <title>The Global Catalogue of Microorganisms (GCM) 10K type strain sequencing project: providing services to taxonomists for standard genome sequencing and annotation.</title>
        <authorList>
            <consortium name="The Broad Institute Genomics Platform"/>
            <consortium name="The Broad Institute Genome Sequencing Center for Infectious Disease"/>
            <person name="Wu L."/>
            <person name="Ma J."/>
        </authorList>
    </citation>
    <scope>NUCLEOTIDE SEQUENCE [LARGE SCALE GENOMIC DNA]</scope>
    <source>
        <strain evidence="9">CGMCC 1.10106</strain>
    </source>
</reference>
<comment type="caution">
    <text evidence="8">The sequence shown here is derived from an EMBL/GenBank/DDBJ whole genome shotgun (WGS) entry which is preliminary data.</text>
</comment>
<comment type="similarity">
    <text evidence="6">Belongs to the tRNA(Ile)-lysidine synthase family.</text>
</comment>
<evidence type="ECO:0000256" key="1">
    <source>
        <dbReference type="ARBA" id="ARBA00022598"/>
    </source>
</evidence>
<gene>
    <name evidence="6 8" type="primary">tilS</name>
    <name evidence="8" type="ORF">GCM10011395_25570</name>
</gene>
<evidence type="ECO:0000256" key="6">
    <source>
        <dbReference type="HAMAP-Rule" id="MF_01161"/>
    </source>
</evidence>
<evidence type="ECO:0000313" key="8">
    <source>
        <dbReference type="EMBL" id="GGA54052.1"/>
    </source>
</evidence>
<comment type="subcellular location">
    <subcellularLocation>
        <location evidence="6">Cytoplasm</location>
    </subcellularLocation>
</comment>
<keyword evidence="9" id="KW-1185">Reference proteome</keyword>
<comment type="catalytic activity">
    <reaction evidence="5 6">
        <text>cytidine(34) in tRNA(Ile2) + L-lysine + ATP = lysidine(34) in tRNA(Ile2) + AMP + diphosphate + H(+)</text>
        <dbReference type="Rhea" id="RHEA:43744"/>
        <dbReference type="Rhea" id="RHEA-COMP:10625"/>
        <dbReference type="Rhea" id="RHEA-COMP:10670"/>
        <dbReference type="ChEBI" id="CHEBI:15378"/>
        <dbReference type="ChEBI" id="CHEBI:30616"/>
        <dbReference type="ChEBI" id="CHEBI:32551"/>
        <dbReference type="ChEBI" id="CHEBI:33019"/>
        <dbReference type="ChEBI" id="CHEBI:82748"/>
        <dbReference type="ChEBI" id="CHEBI:83665"/>
        <dbReference type="ChEBI" id="CHEBI:456215"/>
        <dbReference type="EC" id="6.3.4.19"/>
    </reaction>
</comment>
<organism evidence="8 9">
    <name type="scientific">Sphingomonas psychrolutea</name>
    <dbReference type="NCBI Taxonomy" id="1259676"/>
    <lineage>
        <taxon>Bacteria</taxon>
        <taxon>Pseudomonadati</taxon>
        <taxon>Pseudomonadota</taxon>
        <taxon>Alphaproteobacteria</taxon>
        <taxon>Sphingomonadales</taxon>
        <taxon>Sphingomonadaceae</taxon>
        <taxon>Sphingomonas</taxon>
    </lineage>
</organism>
<dbReference type="PANTHER" id="PTHR43033:SF5">
    <property type="entry name" value="TRNA(ILE)-LYSIDINE SYNTHETASE"/>
    <property type="match status" value="1"/>
</dbReference>
<comment type="function">
    <text evidence="6">Ligates lysine onto the cytidine present at position 34 of the AUA codon-specific tRNA(Ile) that contains the anticodon CAU, in an ATP-dependent manner. Cytidine is converted to lysidine, thus changing the amino acid specificity of the tRNA from methionine to isoleucine.</text>
</comment>
<accession>A0ABQ1H0W7</accession>
<keyword evidence="3 6" id="KW-0547">Nucleotide-binding</keyword>
<dbReference type="CDD" id="cd01992">
    <property type="entry name" value="TilS_N"/>
    <property type="match status" value="1"/>
</dbReference>
<evidence type="ECO:0000313" key="9">
    <source>
        <dbReference type="Proteomes" id="UP000618591"/>
    </source>
</evidence>
<name>A0ABQ1H0W7_9SPHN</name>
<evidence type="ECO:0000259" key="7">
    <source>
        <dbReference type="Pfam" id="PF01171"/>
    </source>
</evidence>
<comment type="domain">
    <text evidence="6">The N-terminal region contains the highly conserved SGGXDS motif, predicted to be a P-loop motif involved in ATP binding.</text>
</comment>
<dbReference type="Gene3D" id="3.40.50.620">
    <property type="entry name" value="HUPs"/>
    <property type="match status" value="1"/>
</dbReference>
<dbReference type="InterPro" id="IPR014729">
    <property type="entry name" value="Rossmann-like_a/b/a_fold"/>
</dbReference>
<dbReference type="Pfam" id="PF01171">
    <property type="entry name" value="ATP_bind_3"/>
    <property type="match status" value="1"/>
</dbReference>
<keyword evidence="1 6" id="KW-0436">Ligase</keyword>
<feature type="binding site" evidence="6">
    <location>
        <begin position="35"/>
        <end position="40"/>
    </location>
    <ligand>
        <name>ATP</name>
        <dbReference type="ChEBI" id="CHEBI:30616"/>
    </ligand>
</feature>
<dbReference type="EC" id="6.3.4.19" evidence="6"/>
<dbReference type="PANTHER" id="PTHR43033">
    <property type="entry name" value="TRNA(ILE)-LYSIDINE SYNTHASE-RELATED"/>
    <property type="match status" value="1"/>
</dbReference>
<evidence type="ECO:0000256" key="4">
    <source>
        <dbReference type="ARBA" id="ARBA00022840"/>
    </source>
</evidence>
<dbReference type="EMBL" id="BMDW01000016">
    <property type="protein sequence ID" value="GGA54052.1"/>
    <property type="molecule type" value="Genomic_DNA"/>
</dbReference>
<dbReference type="NCBIfam" id="TIGR02432">
    <property type="entry name" value="lysidine_TilS_N"/>
    <property type="match status" value="1"/>
</dbReference>
<dbReference type="HAMAP" id="MF_01161">
    <property type="entry name" value="tRNA_Ile_lys_synt"/>
    <property type="match status" value="1"/>
</dbReference>
<evidence type="ECO:0000256" key="2">
    <source>
        <dbReference type="ARBA" id="ARBA00022694"/>
    </source>
</evidence>
<keyword evidence="4 6" id="KW-0067">ATP-binding</keyword>
<keyword evidence="2 6" id="KW-0819">tRNA processing</keyword>
<protein>
    <recommendedName>
        <fullName evidence="6">tRNA(Ile)-lysidine synthase</fullName>
        <ecNumber evidence="6">6.3.4.19</ecNumber>
    </recommendedName>
    <alternativeName>
        <fullName evidence="6">tRNA(Ile)-2-lysyl-cytidine synthase</fullName>
    </alternativeName>
    <alternativeName>
        <fullName evidence="6">tRNA(Ile)-lysidine synthetase</fullName>
    </alternativeName>
</protein>
<keyword evidence="6" id="KW-0963">Cytoplasm</keyword>